<evidence type="ECO:0000313" key="2">
    <source>
        <dbReference type="Proteomes" id="UP000034172"/>
    </source>
</evidence>
<dbReference type="AlphaFoldDB" id="A0A0G1JWZ4"/>
<dbReference type="EMBL" id="LCIE01000029">
    <property type="protein sequence ID" value="KKT48447.1"/>
    <property type="molecule type" value="Genomic_DNA"/>
</dbReference>
<dbReference type="Proteomes" id="UP000034172">
    <property type="component" value="Unassembled WGS sequence"/>
</dbReference>
<evidence type="ECO:0000313" key="1">
    <source>
        <dbReference type="EMBL" id="KKT48447.1"/>
    </source>
</evidence>
<proteinExistence type="predicted"/>
<sequence length="322" mass="36189">MIQPTILLTRGAVLDTFRLVGEYPHIETSWGVAGIVFPEVDNFALITNIILPSSKEVSRGFSVTTIGGSHLATCVAWLQKQYPLIRPMAGNSPAFYANTEYMFFSKGHSHHVLGLKQQSRTDEQSTMESVTVDGLSIAIAPLANIVSNPDEEISTNLFESCLSIRRNLKIELRLYFYNRTMANLRMPRPILVTPTVIDDVYAPKVPMTSWHLDSQGEYLSQIRQLATYGCRTKTINKVNSTNNGLNLQLMIEHPMWSGVLMITTSDTYPNTRPDLKIVDLKKPTGLRVQYHQENPKLKVGDVWSRGDTLLDIVMKHEARGLL</sequence>
<dbReference type="STRING" id="1618392.UW41_C0029G0014"/>
<gene>
    <name evidence="1" type="ORF">UW41_C0029G0014</name>
</gene>
<organism evidence="1 2">
    <name type="scientific">Candidatus Collierbacteria bacterium GW2011_GWC2_44_18</name>
    <dbReference type="NCBI Taxonomy" id="1618392"/>
    <lineage>
        <taxon>Bacteria</taxon>
        <taxon>Candidatus Collieribacteriota</taxon>
    </lineage>
</organism>
<protein>
    <submittedName>
        <fullName evidence="1">Uncharacterized protein</fullName>
    </submittedName>
</protein>
<accession>A0A0G1JWZ4</accession>
<name>A0A0G1JWZ4_9BACT</name>
<comment type="caution">
    <text evidence="1">The sequence shown here is derived from an EMBL/GenBank/DDBJ whole genome shotgun (WGS) entry which is preliminary data.</text>
</comment>
<reference evidence="1 2" key="1">
    <citation type="journal article" date="2015" name="Nature">
        <title>rRNA introns, odd ribosomes, and small enigmatic genomes across a large radiation of phyla.</title>
        <authorList>
            <person name="Brown C.T."/>
            <person name="Hug L.A."/>
            <person name="Thomas B.C."/>
            <person name="Sharon I."/>
            <person name="Castelle C.J."/>
            <person name="Singh A."/>
            <person name="Wilkins M.J."/>
            <person name="Williams K.H."/>
            <person name="Banfield J.F."/>
        </authorList>
    </citation>
    <scope>NUCLEOTIDE SEQUENCE [LARGE SCALE GENOMIC DNA]</scope>
</reference>